<evidence type="ECO:0000259" key="2">
    <source>
        <dbReference type="Pfam" id="PF22422"/>
    </source>
</evidence>
<keyword evidence="4" id="KW-1185">Reference proteome</keyword>
<dbReference type="InterPro" id="IPR008928">
    <property type="entry name" value="6-hairpin_glycosidase_sf"/>
</dbReference>
<evidence type="ECO:0000313" key="4">
    <source>
        <dbReference type="Proteomes" id="UP001589894"/>
    </source>
</evidence>
<protein>
    <submittedName>
        <fullName evidence="3">Glycogen debranching N-terminal domain-containing protein</fullName>
    </submittedName>
</protein>
<dbReference type="Pfam" id="PF22422">
    <property type="entry name" value="MGH1-like_GH"/>
    <property type="match status" value="1"/>
</dbReference>
<organism evidence="3 4">
    <name type="scientific">Plantactinospora siamensis</name>
    <dbReference type="NCBI Taxonomy" id="555372"/>
    <lineage>
        <taxon>Bacteria</taxon>
        <taxon>Bacillati</taxon>
        <taxon>Actinomycetota</taxon>
        <taxon>Actinomycetes</taxon>
        <taxon>Micromonosporales</taxon>
        <taxon>Micromonosporaceae</taxon>
        <taxon>Plantactinospora</taxon>
    </lineage>
</organism>
<name>A0ABV6NT45_9ACTN</name>
<gene>
    <name evidence="3" type="ORF">ACFFHU_07125</name>
</gene>
<evidence type="ECO:0000313" key="3">
    <source>
        <dbReference type="EMBL" id="MFC0563938.1"/>
    </source>
</evidence>
<dbReference type="InterPro" id="IPR054491">
    <property type="entry name" value="MGH1-like_GH"/>
</dbReference>
<dbReference type="InterPro" id="IPR012341">
    <property type="entry name" value="6hp_glycosidase-like_sf"/>
</dbReference>
<feature type="domain" description="Mannosylglycerate hydrolase MGH1-like glycoside hydrolase" evidence="2">
    <location>
        <begin position="430"/>
        <end position="587"/>
    </location>
</feature>
<dbReference type="Gene3D" id="1.50.10.10">
    <property type="match status" value="1"/>
</dbReference>
<dbReference type="EMBL" id="JBHLUE010000004">
    <property type="protein sequence ID" value="MFC0563938.1"/>
    <property type="molecule type" value="Genomic_DNA"/>
</dbReference>
<sequence>MTEPVRILDGNSFMISRPNGDVDADPADRFGLFSFDTRFLSRWRLTVNGEPLNPMSVDAGDHFQSRFFLVPGAPTHYVDADLSVIRERSISSWLAERLIVLNHGREPAELALRVEAASDFASMYGILFGEAKGGSYGVEVGAEELRLCYARERFRRETLIVASEPADVDDSGLTFRITVPAHGEWRLDLRVEMLAPGRHGGDIRQKLHRAHRRSPEEVRQDLAAWLDRVPRLNCDWAPLRETYRRSLTDMAALRYRPLTFPDEALPAAGLPWYMVISGRDSLITSLQSLAVAPELAATTLRMLGVDQGSKLDDFRDEEPGKIMREFRYGEATAFGESPNSPYFGSADTTPLYVMLMDEYERWTGDDKLVREYEPEARAALAWIDEYGDVLGNGYVSYLPRNERSGIVNQVWKEFREAICYADGRIATPPLATCELQGYAYDAKRRGARMAREIWGDSALADRLEREADDLRDRFNRDFWIADRGYYALALDRDGNQVDALASNMGHLLMTGILPPDRAAAVAEHLMAPSLYSGWGVRSLATTARRYNPLGYHLGAVWPFDNSLIAWGLRRYGFDAEAARIAEGMLQAGMAFGGRLPEAFGGYDRALTRQPVNYPSACSPHAWSTGAAFLLLRTLLGLKPAGDELLSDPAVPASIERIDLLDVPGRWGRSDAFARGRIDLTARWPSPGAG</sequence>
<reference evidence="3 4" key="1">
    <citation type="submission" date="2024-09" db="EMBL/GenBank/DDBJ databases">
        <authorList>
            <person name="Sun Q."/>
            <person name="Mori K."/>
        </authorList>
    </citation>
    <scope>NUCLEOTIDE SEQUENCE [LARGE SCALE GENOMIC DNA]</scope>
    <source>
        <strain evidence="3 4">TBRC 2205</strain>
    </source>
</reference>
<feature type="domain" description="Putative glycogen debranching enzyme N-terminal" evidence="1">
    <location>
        <begin position="8"/>
        <end position="190"/>
    </location>
</feature>
<dbReference type="InterPro" id="IPR032856">
    <property type="entry name" value="GDE_N_bis"/>
</dbReference>
<dbReference type="SUPFAM" id="SSF48208">
    <property type="entry name" value="Six-hairpin glycosidases"/>
    <property type="match status" value="1"/>
</dbReference>
<comment type="caution">
    <text evidence="3">The sequence shown here is derived from an EMBL/GenBank/DDBJ whole genome shotgun (WGS) entry which is preliminary data.</text>
</comment>
<dbReference type="Proteomes" id="UP001589894">
    <property type="component" value="Unassembled WGS sequence"/>
</dbReference>
<dbReference type="Pfam" id="PF14742">
    <property type="entry name" value="GDE_N_bis"/>
    <property type="match status" value="1"/>
</dbReference>
<proteinExistence type="predicted"/>
<evidence type="ECO:0000259" key="1">
    <source>
        <dbReference type="Pfam" id="PF14742"/>
    </source>
</evidence>
<accession>A0ABV6NT45</accession>
<dbReference type="RefSeq" id="WP_377336878.1">
    <property type="nucleotide sequence ID" value="NZ_JBHLUE010000004.1"/>
</dbReference>